<dbReference type="EMBL" id="FNSH01000001">
    <property type="protein sequence ID" value="SEB78653.1"/>
    <property type="molecule type" value="Genomic_DNA"/>
</dbReference>
<protein>
    <submittedName>
        <fullName evidence="8">Nitroreductase</fullName>
    </submittedName>
</protein>
<evidence type="ECO:0000259" key="7">
    <source>
        <dbReference type="Pfam" id="PF00881"/>
    </source>
</evidence>
<evidence type="ECO:0000256" key="4">
    <source>
        <dbReference type="ARBA" id="ARBA00022643"/>
    </source>
</evidence>
<dbReference type="AlphaFoldDB" id="A0AB38A717"/>
<keyword evidence="5" id="KW-0560">Oxidoreductase</keyword>
<dbReference type="InterPro" id="IPR029479">
    <property type="entry name" value="Nitroreductase"/>
</dbReference>
<dbReference type="Proteomes" id="UP000183687">
    <property type="component" value="Unassembled WGS sequence"/>
</dbReference>
<gene>
    <name evidence="8" type="ORF">SAMN04489746_1060</name>
</gene>
<dbReference type="RefSeq" id="WP_002562785.1">
    <property type="nucleotide sequence ID" value="NZ_FNSH01000001.1"/>
</dbReference>
<dbReference type="Gene3D" id="3.40.109.10">
    <property type="entry name" value="NADH Oxidase"/>
    <property type="match status" value="1"/>
</dbReference>
<evidence type="ECO:0000313" key="9">
    <source>
        <dbReference type="Proteomes" id="UP000183687"/>
    </source>
</evidence>
<evidence type="ECO:0000256" key="5">
    <source>
        <dbReference type="ARBA" id="ARBA00023002"/>
    </source>
</evidence>
<dbReference type="PANTHER" id="PTHR43673">
    <property type="entry name" value="NAD(P)H NITROREDUCTASE YDGI-RELATED"/>
    <property type="match status" value="1"/>
</dbReference>
<keyword evidence="4" id="KW-0288">FMN</keyword>
<dbReference type="SUPFAM" id="SSF55469">
    <property type="entry name" value="FMN-dependent nitroreductase-like"/>
    <property type="match status" value="1"/>
</dbReference>
<evidence type="ECO:0000256" key="1">
    <source>
        <dbReference type="ARBA" id="ARBA00001917"/>
    </source>
</evidence>
<evidence type="ECO:0000256" key="3">
    <source>
        <dbReference type="ARBA" id="ARBA00022630"/>
    </source>
</evidence>
<proteinExistence type="inferred from homology"/>
<organism evidence="8 9">
    <name type="scientific">Atopobium minutum</name>
    <dbReference type="NCBI Taxonomy" id="1381"/>
    <lineage>
        <taxon>Bacteria</taxon>
        <taxon>Bacillati</taxon>
        <taxon>Actinomycetota</taxon>
        <taxon>Coriobacteriia</taxon>
        <taxon>Coriobacteriales</taxon>
        <taxon>Atopobiaceae</taxon>
        <taxon>Atopobium</taxon>
    </lineage>
</organism>
<feature type="domain" description="Nitroreductase" evidence="7">
    <location>
        <begin position="10"/>
        <end position="62"/>
    </location>
</feature>
<feature type="region of interest" description="Disordered" evidence="6">
    <location>
        <begin position="152"/>
        <end position="171"/>
    </location>
</feature>
<dbReference type="GO" id="GO:0016491">
    <property type="term" value="F:oxidoreductase activity"/>
    <property type="evidence" value="ECO:0007669"/>
    <property type="project" value="UniProtKB-KW"/>
</dbReference>
<comment type="similarity">
    <text evidence="2">Belongs to the nitroreductase family.</text>
</comment>
<dbReference type="InterPro" id="IPR000415">
    <property type="entry name" value="Nitroreductase-like"/>
</dbReference>
<reference evidence="8 9" key="1">
    <citation type="submission" date="2016-10" db="EMBL/GenBank/DDBJ databases">
        <authorList>
            <person name="Varghese N."/>
            <person name="Submissions S."/>
        </authorList>
    </citation>
    <scope>NUCLEOTIDE SEQUENCE [LARGE SCALE GENOMIC DNA]</scope>
    <source>
        <strain evidence="8 9">DSM 20586</strain>
    </source>
</reference>
<evidence type="ECO:0000256" key="6">
    <source>
        <dbReference type="SAM" id="MobiDB-lite"/>
    </source>
</evidence>
<dbReference type="Pfam" id="PF00881">
    <property type="entry name" value="Nitroreductase"/>
    <property type="match status" value="2"/>
</dbReference>
<evidence type="ECO:0000256" key="2">
    <source>
        <dbReference type="ARBA" id="ARBA00007118"/>
    </source>
</evidence>
<comment type="caution">
    <text evidence="8">The sequence shown here is derived from an EMBL/GenBank/DDBJ whole genome shotgun (WGS) entry which is preliminary data.</text>
</comment>
<dbReference type="PANTHER" id="PTHR43673:SF2">
    <property type="entry name" value="NITROREDUCTASE"/>
    <property type="match status" value="1"/>
</dbReference>
<accession>A0AB38A717</accession>
<dbReference type="CDD" id="cd20609">
    <property type="entry name" value="nitroreductase"/>
    <property type="match status" value="1"/>
</dbReference>
<keyword evidence="3" id="KW-0285">Flavoprotein</keyword>
<feature type="compositionally biased region" description="Basic and acidic residues" evidence="6">
    <location>
        <begin position="159"/>
        <end position="171"/>
    </location>
</feature>
<evidence type="ECO:0000313" key="8">
    <source>
        <dbReference type="EMBL" id="SEB78653.1"/>
    </source>
</evidence>
<sequence length="171" mass="18821">MSDFASLAHERYSCRAFSDKPVEPELIEKIIDVALAAPTAVNKQPFRLWVLNGDAVEKFTRHTRYDFGAHSYIIVGAAPQESWTRSYDGKNFADVDASIVATHIMLAIADLGLGTCWLGSFDAPALAQELPELAGYELVAAFPIGWPAANAHPSPMHTRSREKDELVSYLD</sequence>
<comment type="cofactor">
    <cofactor evidence="1">
        <name>FMN</name>
        <dbReference type="ChEBI" id="CHEBI:58210"/>
    </cofactor>
</comment>
<feature type="domain" description="Nitroreductase" evidence="7">
    <location>
        <begin position="68"/>
        <end position="146"/>
    </location>
</feature>
<name>A0AB38A717_9ACTN</name>